<evidence type="ECO:0000256" key="1">
    <source>
        <dbReference type="ARBA" id="ARBA00000085"/>
    </source>
</evidence>
<keyword evidence="3" id="KW-0597">Phosphoprotein</keyword>
<name>A0A8G2BXD4_9BACT</name>
<evidence type="ECO:0000256" key="7">
    <source>
        <dbReference type="SAM" id="Coils"/>
    </source>
</evidence>
<dbReference type="SUPFAM" id="SSF47384">
    <property type="entry name" value="Homodimeric domain of signal transducing histidine kinase"/>
    <property type="match status" value="1"/>
</dbReference>
<keyword evidence="8" id="KW-0812">Transmembrane</keyword>
<keyword evidence="11" id="KW-1185">Reference proteome</keyword>
<feature type="coiled-coil region" evidence="7">
    <location>
        <begin position="362"/>
        <end position="389"/>
    </location>
</feature>
<dbReference type="Proteomes" id="UP000236725">
    <property type="component" value="Unassembled WGS sequence"/>
</dbReference>
<dbReference type="Pfam" id="PF00512">
    <property type="entry name" value="HisKA"/>
    <property type="match status" value="1"/>
</dbReference>
<organism evidence="10 11">
    <name type="scientific">Parabacteroides chinchillae</name>
    <dbReference type="NCBI Taxonomy" id="871327"/>
    <lineage>
        <taxon>Bacteria</taxon>
        <taxon>Pseudomonadati</taxon>
        <taxon>Bacteroidota</taxon>
        <taxon>Bacteroidia</taxon>
        <taxon>Bacteroidales</taxon>
        <taxon>Tannerellaceae</taxon>
        <taxon>Parabacteroides</taxon>
    </lineage>
</organism>
<dbReference type="FunFam" id="3.30.565.10:FF:000006">
    <property type="entry name" value="Sensor histidine kinase WalK"/>
    <property type="match status" value="1"/>
</dbReference>
<dbReference type="Gene3D" id="3.30.565.10">
    <property type="entry name" value="Histidine kinase-like ATPase, C-terminal domain"/>
    <property type="match status" value="1"/>
</dbReference>
<dbReference type="SMART" id="SM00388">
    <property type="entry name" value="HisKA"/>
    <property type="match status" value="1"/>
</dbReference>
<sequence length="880" mass="100387">MFKWNLHIILSGLFCILCIGFTALFVACHQTYSNANNPYNILLIHSYRADCPWKADLNKGVEDCLKDFRISADIKTFYLDSEYFSSTEEISALNTLLDGTWRPDLILLCDDPATLALIKTQHPLTYEVPIVFCGVDYYCDSLLEGHTNITGYTTRPDYAKCLELIRSLYPSAKKVIFEIEDNTLGKLALNELKKQCKADIIPDSMRVQISNMDKEKGKQIMWNSVFASNVPHIMPVWSNFYSGRARNTNVPFFAVNSEGFGLGYLGGYMTPAYDQTYQATKTGISILSGEPVSDFSIVPSKQIPVFDWEQMKKRGISMDQLPQRSVVINISFGEKYHDSIVVVVIVLLLFVGRLAFMLVGLYRTEKKQKRETQNELKEHRKNLKTIMSSIREGVISIDLEMNIFAINPAALRWLHLDGCENGYIGRNIFSLIDIALPGRDRYLKTLLQSVLNKDKCIHFEQSSQMFSFDSQYHFPVVGALYAIYQSRQLYGAVITFHDITEEFTQKEFLTLTMGTGNVSYWHYDASGMRLLADSSFFTYYDIPDDGSHSISLKRFREMIHPDDLEAWINISNKMLRVENKKLRMEMRINFNGKGYQWWECRFANRFLSSFDTRQLSVFGICINIQKFKQTQNALVLARNKARMSDKLKSAFLANMSHEIRTPLNAIVGFSNLLTSGDDYSAEERRLFIETIQNNCDLLLALISDILDLAQIESGTMFFKDENCDVNELINQIVITQQVIIPNRLKLIEKIPSETICIITDKLRLNQVITNLINNAVKFTEKGSVTVGYIKEPGNYLCFFVEDTGCGIPEKDQKNVFERFFKKNDFTQGAGLGLSICRMIVDRMNGTIEVESKEGVGSRFNVKIPYIATGNKHSGDESSII</sequence>
<dbReference type="InterPro" id="IPR050736">
    <property type="entry name" value="Sensor_HK_Regulatory"/>
</dbReference>
<dbReference type="EC" id="2.7.13.3" evidence="2"/>
<evidence type="ECO:0000256" key="3">
    <source>
        <dbReference type="ARBA" id="ARBA00022553"/>
    </source>
</evidence>
<feature type="domain" description="Histidine kinase" evidence="9">
    <location>
        <begin position="654"/>
        <end position="867"/>
    </location>
</feature>
<reference evidence="10 11" key="1">
    <citation type="submission" date="2016-10" db="EMBL/GenBank/DDBJ databases">
        <authorList>
            <person name="Varghese N."/>
            <person name="Submissions S."/>
        </authorList>
    </citation>
    <scope>NUCLEOTIDE SEQUENCE [LARGE SCALE GENOMIC DNA]</scope>
    <source>
        <strain evidence="10 11">DSM 29073</strain>
    </source>
</reference>
<keyword evidence="5" id="KW-0418">Kinase</keyword>
<keyword evidence="8" id="KW-1133">Transmembrane helix</keyword>
<feature type="transmembrane region" description="Helical" evidence="8">
    <location>
        <begin position="340"/>
        <end position="362"/>
    </location>
</feature>
<dbReference type="Gene3D" id="1.10.287.130">
    <property type="match status" value="1"/>
</dbReference>
<evidence type="ECO:0000259" key="9">
    <source>
        <dbReference type="PROSITE" id="PS50109"/>
    </source>
</evidence>
<dbReference type="PRINTS" id="PR00344">
    <property type="entry name" value="BCTRLSENSOR"/>
</dbReference>
<dbReference type="InterPro" id="IPR005467">
    <property type="entry name" value="His_kinase_dom"/>
</dbReference>
<dbReference type="Gene3D" id="3.30.450.20">
    <property type="entry name" value="PAS domain"/>
    <property type="match status" value="2"/>
</dbReference>
<evidence type="ECO:0000313" key="10">
    <source>
        <dbReference type="EMBL" id="SEG02707.1"/>
    </source>
</evidence>
<dbReference type="SMART" id="SM00387">
    <property type="entry name" value="HATPase_c"/>
    <property type="match status" value="1"/>
</dbReference>
<protein>
    <recommendedName>
        <fullName evidence="2">histidine kinase</fullName>
        <ecNumber evidence="2">2.7.13.3</ecNumber>
    </recommendedName>
</protein>
<dbReference type="SUPFAM" id="SSF55874">
    <property type="entry name" value="ATPase domain of HSP90 chaperone/DNA topoisomerase II/histidine kinase"/>
    <property type="match status" value="1"/>
</dbReference>
<dbReference type="PROSITE" id="PS50109">
    <property type="entry name" value="HIS_KIN"/>
    <property type="match status" value="1"/>
</dbReference>
<dbReference type="InterPro" id="IPR003594">
    <property type="entry name" value="HATPase_dom"/>
</dbReference>
<comment type="caution">
    <text evidence="10">The sequence shown here is derived from an EMBL/GenBank/DDBJ whole genome shotgun (WGS) entry which is preliminary data.</text>
</comment>
<dbReference type="InterPro" id="IPR004358">
    <property type="entry name" value="Sig_transdc_His_kin-like_C"/>
</dbReference>
<dbReference type="SUPFAM" id="SSF55785">
    <property type="entry name" value="PYP-like sensor domain (PAS domain)"/>
    <property type="match status" value="2"/>
</dbReference>
<dbReference type="PANTHER" id="PTHR43711:SF31">
    <property type="entry name" value="HISTIDINE KINASE"/>
    <property type="match status" value="1"/>
</dbReference>
<dbReference type="GO" id="GO:0000155">
    <property type="term" value="F:phosphorelay sensor kinase activity"/>
    <property type="evidence" value="ECO:0007669"/>
    <property type="project" value="InterPro"/>
</dbReference>
<dbReference type="InterPro" id="IPR007487">
    <property type="entry name" value="ABC_transpt-TYRBP-like"/>
</dbReference>
<dbReference type="InterPro" id="IPR035965">
    <property type="entry name" value="PAS-like_dom_sf"/>
</dbReference>
<dbReference type="Pfam" id="PF04392">
    <property type="entry name" value="ABC_sub_bind"/>
    <property type="match status" value="1"/>
</dbReference>
<dbReference type="InterPro" id="IPR000014">
    <property type="entry name" value="PAS"/>
</dbReference>
<dbReference type="RefSeq" id="WP_103983753.1">
    <property type="nucleotide sequence ID" value="NZ_FNVS01000012.1"/>
</dbReference>
<dbReference type="InterPro" id="IPR003661">
    <property type="entry name" value="HisK_dim/P_dom"/>
</dbReference>
<accession>A0A8G2BXD4</accession>
<dbReference type="InterPro" id="IPR036890">
    <property type="entry name" value="HATPase_C_sf"/>
</dbReference>
<dbReference type="CDD" id="cd00082">
    <property type="entry name" value="HisKA"/>
    <property type="match status" value="1"/>
</dbReference>
<keyword evidence="8" id="KW-0472">Membrane</keyword>
<evidence type="ECO:0000256" key="2">
    <source>
        <dbReference type="ARBA" id="ARBA00012438"/>
    </source>
</evidence>
<dbReference type="CDD" id="cd00130">
    <property type="entry name" value="PAS"/>
    <property type="match status" value="1"/>
</dbReference>
<evidence type="ECO:0000256" key="5">
    <source>
        <dbReference type="ARBA" id="ARBA00022777"/>
    </source>
</evidence>
<proteinExistence type="predicted"/>
<evidence type="ECO:0000313" key="11">
    <source>
        <dbReference type="Proteomes" id="UP000236725"/>
    </source>
</evidence>
<comment type="catalytic activity">
    <reaction evidence="1">
        <text>ATP + protein L-histidine = ADP + protein N-phospho-L-histidine.</text>
        <dbReference type="EC" id="2.7.13.3"/>
    </reaction>
</comment>
<dbReference type="CDD" id="cd16922">
    <property type="entry name" value="HATPase_EvgS-ArcB-TorS-like"/>
    <property type="match status" value="1"/>
</dbReference>
<dbReference type="Gene3D" id="3.40.50.2300">
    <property type="match status" value="2"/>
</dbReference>
<dbReference type="PANTHER" id="PTHR43711">
    <property type="entry name" value="TWO-COMPONENT HISTIDINE KINASE"/>
    <property type="match status" value="1"/>
</dbReference>
<keyword evidence="4" id="KW-0808">Transferase</keyword>
<dbReference type="Pfam" id="PF02518">
    <property type="entry name" value="HATPase_c"/>
    <property type="match status" value="1"/>
</dbReference>
<dbReference type="PROSITE" id="PS51257">
    <property type="entry name" value="PROKAR_LIPOPROTEIN"/>
    <property type="match status" value="1"/>
</dbReference>
<dbReference type="AlphaFoldDB" id="A0A8G2BXD4"/>
<gene>
    <name evidence="10" type="ORF">SAMN05444001_11293</name>
</gene>
<dbReference type="InterPro" id="IPR036097">
    <property type="entry name" value="HisK_dim/P_sf"/>
</dbReference>
<keyword evidence="7" id="KW-0175">Coiled coil</keyword>
<dbReference type="EMBL" id="FNVS01000012">
    <property type="protein sequence ID" value="SEG02707.1"/>
    <property type="molecule type" value="Genomic_DNA"/>
</dbReference>
<keyword evidence="6" id="KW-0902">Two-component regulatory system</keyword>
<evidence type="ECO:0000256" key="4">
    <source>
        <dbReference type="ARBA" id="ARBA00022679"/>
    </source>
</evidence>
<evidence type="ECO:0000256" key="8">
    <source>
        <dbReference type="SAM" id="Phobius"/>
    </source>
</evidence>
<evidence type="ECO:0000256" key="6">
    <source>
        <dbReference type="ARBA" id="ARBA00023012"/>
    </source>
</evidence>